<comment type="caution">
    <text evidence="1">The sequence shown here is derived from an EMBL/GenBank/DDBJ whole genome shotgun (WGS) entry which is preliminary data.</text>
</comment>
<evidence type="ECO:0000313" key="1">
    <source>
        <dbReference type="EMBL" id="MEI5685822.1"/>
    </source>
</evidence>
<proteinExistence type="predicted"/>
<reference evidence="1 2" key="1">
    <citation type="journal article" date="2013" name="Int. J. Syst. Evol. Microbiol.">
        <title>Sphingomonas kyungheensis sp. nov., a bacterium with ginsenoside-converting activity isolated from soil of a ginseng field.</title>
        <authorList>
            <person name="Son H.M."/>
            <person name="Yang J.E."/>
            <person name="Park Y."/>
            <person name="Han C.K."/>
            <person name="Kim S.G."/>
            <person name="Kook M."/>
            <person name="Yi T.H."/>
        </authorList>
    </citation>
    <scope>NUCLEOTIDE SEQUENCE [LARGE SCALE GENOMIC DNA]</scope>
    <source>
        <strain evidence="1 2">LMG 26582</strain>
    </source>
</reference>
<protein>
    <submittedName>
        <fullName evidence="1">Uncharacterized protein</fullName>
    </submittedName>
</protein>
<sequence length="59" mass="6832">MLTLESKPRPDGYAYPAVIQSRDGLIHISYTWNRTHIRYVVLDPRRLRVAPGPSDRVAR</sequence>
<keyword evidence="2" id="KW-1185">Reference proteome</keyword>
<accession>A0ABU8GY92</accession>
<dbReference type="PANTHER" id="PTHR43752:SF2">
    <property type="entry name" value="BNR_ASP-BOX REPEAT FAMILY PROTEIN"/>
    <property type="match status" value="1"/>
</dbReference>
<dbReference type="SUPFAM" id="SSF50939">
    <property type="entry name" value="Sialidases"/>
    <property type="match status" value="1"/>
</dbReference>
<name>A0ABU8GY92_9SPHN</name>
<dbReference type="Proteomes" id="UP001367771">
    <property type="component" value="Unassembled WGS sequence"/>
</dbReference>
<organism evidence="1 2">
    <name type="scientific">Sphingomonas kyungheensis</name>
    <dbReference type="NCBI Taxonomy" id="1069987"/>
    <lineage>
        <taxon>Bacteria</taxon>
        <taxon>Pseudomonadati</taxon>
        <taxon>Pseudomonadota</taxon>
        <taxon>Alphaproteobacteria</taxon>
        <taxon>Sphingomonadales</taxon>
        <taxon>Sphingomonadaceae</taxon>
        <taxon>Sphingomonas</taxon>
    </lineage>
</organism>
<gene>
    <name evidence="1" type="ORF">V8201_01885</name>
</gene>
<dbReference type="InterPro" id="IPR036278">
    <property type="entry name" value="Sialidase_sf"/>
</dbReference>
<dbReference type="PANTHER" id="PTHR43752">
    <property type="entry name" value="BNR/ASP-BOX REPEAT FAMILY PROTEIN"/>
    <property type="match status" value="1"/>
</dbReference>
<evidence type="ECO:0000313" key="2">
    <source>
        <dbReference type="Proteomes" id="UP001367771"/>
    </source>
</evidence>
<dbReference type="RefSeq" id="WP_336544537.1">
    <property type="nucleotide sequence ID" value="NZ_JBBBDM010000001.1"/>
</dbReference>
<dbReference type="EMBL" id="JBBBDM010000001">
    <property type="protein sequence ID" value="MEI5685822.1"/>
    <property type="molecule type" value="Genomic_DNA"/>
</dbReference>